<dbReference type="EMBL" id="BTRK01000003">
    <property type="protein sequence ID" value="GMR43603.1"/>
    <property type="molecule type" value="Genomic_DNA"/>
</dbReference>
<proteinExistence type="predicted"/>
<dbReference type="Proteomes" id="UP001328107">
    <property type="component" value="Unassembled WGS sequence"/>
</dbReference>
<organism evidence="1 2">
    <name type="scientific">Pristionchus mayeri</name>
    <dbReference type="NCBI Taxonomy" id="1317129"/>
    <lineage>
        <taxon>Eukaryota</taxon>
        <taxon>Metazoa</taxon>
        <taxon>Ecdysozoa</taxon>
        <taxon>Nematoda</taxon>
        <taxon>Chromadorea</taxon>
        <taxon>Rhabditida</taxon>
        <taxon>Rhabditina</taxon>
        <taxon>Diplogasteromorpha</taxon>
        <taxon>Diplogasteroidea</taxon>
        <taxon>Neodiplogasteridae</taxon>
        <taxon>Pristionchus</taxon>
    </lineage>
</organism>
<comment type="caution">
    <text evidence="1">The sequence shown here is derived from an EMBL/GenBank/DDBJ whole genome shotgun (WGS) entry which is preliminary data.</text>
</comment>
<protein>
    <submittedName>
        <fullName evidence="1">Uncharacterized protein</fullName>
    </submittedName>
</protein>
<sequence>MMEAAPLFEPIAASEIKQEQMTIKDEPVDTFTDINHEEPTADIFCPSTGTSRPIDQSNPIDVAPKSKQQRRKCIVCGCMCNAA</sequence>
<reference evidence="2" key="1">
    <citation type="submission" date="2022-10" db="EMBL/GenBank/DDBJ databases">
        <title>Genome assembly of Pristionchus species.</title>
        <authorList>
            <person name="Yoshida K."/>
            <person name="Sommer R.J."/>
        </authorList>
    </citation>
    <scope>NUCLEOTIDE SEQUENCE [LARGE SCALE GENOMIC DNA]</scope>
    <source>
        <strain evidence="2">RS5460</strain>
    </source>
</reference>
<evidence type="ECO:0000313" key="1">
    <source>
        <dbReference type="EMBL" id="GMR43603.1"/>
    </source>
</evidence>
<evidence type="ECO:0000313" key="2">
    <source>
        <dbReference type="Proteomes" id="UP001328107"/>
    </source>
</evidence>
<dbReference type="AlphaFoldDB" id="A0AAN4ZRS5"/>
<feature type="non-terminal residue" evidence="1">
    <location>
        <position position="83"/>
    </location>
</feature>
<keyword evidence="2" id="KW-1185">Reference proteome</keyword>
<name>A0AAN4ZRS5_9BILA</name>
<accession>A0AAN4ZRS5</accession>
<gene>
    <name evidence="1" type="ORF">PMAYCL1PPCAC_13798</name>
</gene>